<evidence type="ECO:0000259" key="5">
    <source>
        <dbReference type="Pfam" id="PF00669"/>
    </source>
</evidence>
<evidence type="ECO:0000256" key="3">
    <source>
        <dbReference type="ARBA" id="ARBA00023143"/>
    </source>
</evidence>
<dbReference type="Pfam" id="PF00669">
    <property type="entry name" value="Flagellin_N"/>
    <property type="match status" value="1"/>
</dbReference>
<keyword evidence="2 4" id="KW-0964">Secreted</keyword>
<evidence type="ECO:0000313" key="8">
    <source>
        <dbReference type="Proteomes" id="UP001236258"/>
    </source>
</evidence>
<evidence type="ECO:0000256" key="2">
    <source>
        <dbReference type="ARBA" id="ARBA00022525"/>
    </source>
</evidence>
<dbReference type="InterPro" id="IPR001492">
    <property type="entry name" value="Flagellin"/>
</dbReference>
<protein>
    <recommendedName>
        <fullName evidence="4">Flagellin</fullName>
    </recommendedName>
</protein>
<dbReference type="Gene3D" id="1.20.1330.10">
    <property type="entry name" value="f41 fragment of flagellin, N-terminal domain"/>
    <property type="match status" value="1"/>
</dbReference>
<evidence type="ECO:0000313" key="7">
    <source>
        <dbReference type="EMBL" id="MDP4528321.1"/>
    </source>
</evidence>
<feature type="domain" description="Flagellin C-terminal" evidence="6">
    <location>
        <begin position="188"/>
        <end position="271"/>
    </location>
</feature>
<dbReference type="InterPro" id="IPR001029">
    <property type="entry name" value="Flagellin_N"/>
</dbReference>
<sequence length="274" mass="29250">MSLVVNSNQSSLGSQRLLSNATSGLNATFEKLSSGYRINRAADDAAGLVITGTLQNQISGLNQAVRNASDAISLLQVTDGAMDEMANSLQRMRVLTIQAHNGVNTIADKQALQQEFDELRQGINAIAEKTEFAGIRLLDGSAGSLDFLVGANAGQKVSIELSNSYSTAAAGLNLDGLSLVDDDTEDILQRIDAALMQTDEARTDYGAQQNAMISTIKNLSNISENVSASRSRIKDTDYARETTELTRVQIIQESSTSVLAQANQRPQAALAVLR</sequence>
<comment type="subcellular location">
    <subcellularLocation>
        <location evidence="4">Secreted</location>
    </subcellularLocation>
    <subcellularLocation>
        <location evidence="4">Bacterial flagellum</location>
    </subcellularLocation>
</comment>
<keyword evidence="7" id="KW-0282">Flagellum</keyword>
<dbReference type="EMBL" id="JAUZVY010000002">
    <property type="protein sequence ID" value="MDP4528321.1"/>
    <property type="molecule type" value="Genomic_DNA"/>
</dbReference>
<organism evidence="7 8">
    <name type="scientific">Alkalimonas delamerensis</name>
    <dbReference type="NCBI Taxonomy" id="265981"/>
    <lineage>
        <taxon>Bacteria</taxon>
        <taxon>Pseudomonadati</taxon>
        <taxon>Pseudomonadota</taxon>
        <taxon>Gammaproteobacteria</taxon>
        <taxon>Alkalimonas</taxon>
    </lineage>
</organism>
<keyword evidence="7" id="KW-0969">Cilium</keyword>
<evidence type="ECO:0000256" key="4">
    <source>
        <dbReference type="RuleBase" id="RU362073"/>
    </source>
</evidence>
<comment type="similarity">
    <text evidence="1 4">Belongs to the bacterial flagellin family.</text>
</comment>
<accession>A0ABT9GMW5</accession>
<dbReference type="SUPFAM" id="SSF64518">
    <property type="entry name" value="Phase 1 flagellin"/>
    <property type="match status" value="1"/>
</dbReference>
<feature type="domain" description="Flagellin N-terminal" evidence="5">
    <location>
        <begin position="5"/>
        <end position="141"/>
    </location>
</feature>
<dbReference type="Proteomes" id="UP001236258">
    <property type="component" value="Unassembled WGS sequence"/>
</dbReference>
<reference evidence="7 8" key="1">
    <citation type="submission" date="2023-08" db="EMBL/GenBank/DDBJ databases">
        <authorList>
            <person name="Joshi A."/>
            <person name="Thite S."/>
        </authorList>
    </citation>
    <scope>NUCLEOTIDE SEQUENCE [LARGE SCALE GENOMIC DNA]</scope>
    <source>
        <strain evidence="7 8">1E1</strain>
    </source>
</reference>
<dbReference type="InterPro" id="IPR046358">
    <property type="entry name" value="Flagellin_C"/>
</dbReference>
<keyword evidence="7" id="KW-0966">Cell projection</keyword>
<dbReference type="Pfam" id="PF00700">
    <property type="entry name" value="Flagellin_C"/>
    <property type="match status" value="1"/>
</dbReference>
<gene>
    <name evidence="7" type="ORF">Q3O59_04660</name>
</gene>
<proteinExistence type="inferred from homology"/>
<dbReference type="Gene3D" id="6.10.10.10">
    <property type="entry name" value="Flagellar export chaperone, C-terminal domain"/>
    <property type="match status" value="1"/>
</dbReference>
<dbReference type="PANTHER" id="PTHR42792">
    <property type="entry name" value="FLAGELLIN"/>
    <property type="match status" value="1"/>
</dbReference>
<evidence type="ECO:0000256" key="1">
    <source>
        <dbReference type="ARBA" id="ARBA00005709"/>
    </source>
</evidence>
<dbReference type="PRINTS" id="PR00207">
    <property type="entry name" value="FLAGELLIN"/>
</dbReference>
<dbReference type="InterPro" id="IPR042187">
    <property type="entry name" value="Flagellin_C_sub2"/>
</dbReference>
<keyword evidence="3 4" id="KW-0975">Bacterial flagellum</keyword>
<evidence type="ECO:0000259" key="6">
    <source>
        <dbReference type="Pfam" id="PF00700"/>
    </source>
</evidence>
<comment type="caution">
    <text evidence="7">The sequence shown here is derived from an EMBL/GenBank/DDBJ whole genome shotgun (WGS) entry which is preliminary data.</text>
</comment>
<name>A0ABT9GMW5_9GAMM</name>
<dbReference type="RefSeq" id="WP_305944470.1">
    <property type="nucleotide sequence ID" value="NZ_JAUZVY010000002.1"/>
</dbReference>
<dbReference type="PANTHER" id="PTHR42792:SF2">
    <property type="entry name" value="FLAGELLIN"/>
    <property type="match status" value="1"/>
</dbReference>
<keyword evidence="8" id="KW-1185">Reference proteome</keyword>
<comment type="function">
    <text evidence="4">Flagellin is the subunit protein which polymerizes to form the filaments of bacterial flagella.</text>
</comment>